<feature type="compositionally biased region" description="Basic and acidic residues" evidence="2">
    <location>
        <begin position="412"/>
        <end position="423"/>
    </location>
</feature>
<protein>
    <recommendedName>
        <fullName evidence="7">RHS repeat protein</fullName>
    </recommendedName>
</protein>
<keyword evidence="1" id="KW-0677">Repeat</keyword>
<feature type="domain" description="Teneurin-like YD-shell" evidence="4">
    <location>
        <begin position="705"/>
        <end position="787"/>
    </location>
</feature>
<dbReference type="InterPro" id="IPR022385">
    <property type="entry name" value="Rhs_assc_core"/>
</dbReference>
<feature type="domain" description="DUF6531" evidence="3">
    <location>
        <begin position="423"/>
        <end position="498"/>
    </location>
</feature>
<gene>
    <name evidence="5" type="ORF">GCM10007877_03140</name>
</gene>
<evidence type="ECO:0000259" key="4">
    <source>
        <dbReference type="Pfam" id="PF25023"/>
    </source>
</evidence>
<dbReference type="PANTHER" id="PTHR32305:SF15">
    <property type="entry name" value="PROTEIN RHSA-RELATED"/>
    <property type="match status" value="1"/>
</dbReference>
<keyword evidence="6" id="KW-1185">Reference proteome</keyword>
<dbReference type="InterPro" id="IPR050708">
    <property type="entry name" value="T6SS_VgrG/RHS"/>
</dbReference>
<evidence type="ECO:0008006" key="7">
    <source>
        <dbReference type="Google" id="ProtNLM"/>
    </source>
</evidence>
<feature type="compositionally biased region" description="Basic and acidic residues" evidence="2">
    <location>
        <begin position="372"/>
        <end position="396"/>
    </location>
</feature>
<dbReference type="Pfam" id="PF25023">
    <property type="entry name" value="TEN_YD-shell"/>
    <property type="match status" value="4"/>
</dbReference>
<feature type="domain" description="Teneurin-like YD-shell" evidence="4">
    <location>
        <begin position="815"/>
        <end position="912"/>
    </location>
</feature>
<feature type="domain" description="Teneurin-like YD-shell" evidence="4">
    <location>
        <begin position="913"/>
        <end position="1072"/>
    </location>
</feature>
<proteinExistence type="predicted"/>
<evidence type="ECO:0000256" key="1">
    <source>
        <dbReference type="ARBA" id="ARBA00022737"/>
    </source>
</evidence>
<feature type="domain" description="Teneurin-like YD-shell" evidence="4">
    <location>
        <begin position="1183"/>
        <end position="1454"/>
    </location>
</feature>
<comment type="caution">
    <text evidence="5">The sequence shown here is derived from an EMBL/GenBank/DDBJ whole genome shotgun (WGS) entry which is preliminary data.</text>
</comment>
<dbReference type="Pfam" id="PF20148">
    <property type="entry name" value="DUF6531"/>
    <property type="match status" value="1"/>
</dbReference>
<evidence type="ECO:0000313" key="6">
    <source>
        <dbReference type="Proteomes" id="UP001156870"/>
    </source>
</evidence>
<dbReference type="PANTHER" id="PTHR32305">
    <property type="match status" value="1"/>
</dbReference>
<dbReference type="Proteomes" id="UP001156870">
    <property type="component" value="Unassembled WGS sequence"/>
</dbReference>
<dbReference type="Gene3D" id="2.180.10.10">
    <property type="entry name" value="RHS repeat-associated core"/>
    <property type="match status" value="3"/>
</dbReference>
<dbReference type="EMBL" id="BSPD01000011">
    <property type="protein sequence ID" value="GLS24600.1"/>
    <property type="molecule type" value="Genomic_DNA"/>
</dbReference>
<feature type="region of interest" description="Disordered" evidence="2">
    <location>
        <begin position="351"/>
        <end position="426"/>
    </location>
</feature>
<sequence length="1605" mass="181382">MAIYVTTTNGERYTLEIAWPNMPSTRYTYFDFIEFVSACPSSELKRIHSHYFGLTKDISKPMLMPQEQPRLKDQHNAYLTNPKYQAPRQFNQLQKDIFLALVHNRLEIKEAPLSLDELSNESALLRQKIQLGLRQIIAQEQAEAAQIEADYQQRSTLGKAGAYVQSLGEGLGEAAWGLAVWAKDIVEVAHKVSPQHLSYVASKAAFDYTANNKSFADSGGEYLTGLKKEAVDVLGFDPTKITRAQFEQAMDVATLIYDDPSLRQMIGEFAKDYVAAQHSLEWTEIAGGGVFEIILTIVLAAVTGGVGAAVAAAKNIRLIKSFRKVGELMMKFAKSQKSRLKALKKRAAKAEKADYKDIPTSDGTPETPSSDPAKEGREKRMADKQKADEANSESKPESSSTETGENGNNDKTPNDEKVEKRSEPINLKTGEEQLILQDAVLDGPLPLVLARAYRSSNAAKDSPLGFGWSHTLDESLTWDGQPDSQVQFHDYEGRRITFPVPEPQERSHNIVEHLTLTRLSDQHWVITPYGAIDGVQKHFKHAGEGDPNRFILRQIADDYGNYYRFLYSKDASQGRRLARIESSLGDALHLTPSPCGRIQQVIRETADGQKTALAQYRYSEAGDLLSATDTQGFSEHYQFNNHMITQRTLKTGYQFHWEWSELGPAGKCLHQWGDPINDTPTYDYRFQWDDDGKGVTVTDTRGGVEVVRFDERGNMVYNKDPMGAETHYHYNALGQLLQTDLPAHHNEHRTEKFEYDKQGRLSKKIDVAGNEHTIAYNASGLPSKITNPDGHTWERRYNLRGQIKATIDPLGNKTTYTYNPIGLVGSVTDALGNTTRYLWNNHGKLTAVHDPMGRTQHYVYDNAQRLIEVKHAQKQSTHYQYDSLDRISAVTTPDGAKTQYRYNPQGLVSEIIDAEGRSTQYFYDGLSQVSKRINPDGTALHYAYDGERNLIGLLNEKGERYQLKYDLKERLTEEVGFDGRTTRYAYNQAGHLIASRAVMDPQNGDGIDTLFERDPFGRLLRENTPDGVTDFQYNASGQLTEAKNAHRTLKWTYDACGRVIHDWQGHDKLTHQYDAAGNRIETTTPTGEIIKYGFNTAGQFKSLHYRPLGKSEDQLLTEISHDQQGREIARQHGNGLLSEKSYDPQGRLQQHTLTKTQSAQLGAEAPVIDPAQGVKPSVIQSKQYHYNTTGQISQIDDSQRGTKQYFYDALDRLTQVNGPQPEHFIHDPAHNILAAGHSEQDAQQQASNTQVTGNRLTFRGDTHYWYDQHGNRTASMRGKEHKLQTRYYYNSRHQLTKVEKGKNGQKESEVTFQYDPLGRRIGKTTADKHVEFLWDGDVLLRETNHPNQPGKMLHERLYFFEPGTFKPVALSDEGKVYHYHLDHLGTPDTLTDKKGNIAWSVSYQTYGNLAIKHEGEHFHQPIRFAGQYHDEETNLHYNRFRYYDPQIGQFITQDPIGLLGGKNCYRYAPNPIEWIDPFGLMAKEPNCSKKVRNVDAIAEKHGGVKIGENRYKMPDRKSAQQAASEISGDLGSNPTTIRRKEYIDANNTYQQNQSNRVIGKHSASGNAGYHDHSIGHSRFGETRPHFNAWSESTGTTAKDNVHLYY</sequence>
<dbReference type="RefSeq" id="WP_284284882.1">
    <property type="nucleotide sequence ID" value="NZ_BSPD01000011.1"/>
</dbReference>
<dbReference type="InterPro" id="IPR045351">
    <property type="entry name" value="DUF6531"/>
</dbReference>
<evidence type="ECO:0000256" key="2">
    <source>
        <dbReference type="SAM" id="MobiDB-lite"/>
    </source>
</evidence>
<dbReference type="InterPro" id="IPR006530">
    <property type="entry name" value="YD"/>
</dbReference>
<accession>A0AA37T0M6</accession>
<organism evidence="5 6">
    <name type="scientific">Marinibactrum halimedae</name>
    <dbReference type="NCBI Taxonomy" id="1444977"/>
    <lineage>
        <taxon>Bacteria</taxon>
        <taxon>Pseudomonadati</taxon>
        <taxon>Pseudomonadota</taxon>
        <taxon>Gammaproteobacteria</taxon>
        <taxon>Cellvibrionales</taxon>
        <taxon>Cellvibrionaceae</taxon>
        <taxon>Marinibactrum</taxon>
    </lineage>
</organism>
<reference evidence="5 6" key="1">
    <citation type="journal article" date="2014" name="Int. J. Syst. Evol. Microbiol.">
        <title>Complete genome sequence of Corynebacterium casei LMG S-19264T (=DSM 44701T), isolated from a smear-ripened cheese.</title>
        <authorList>
            <consortium name="US DOE Joint Genome Institute (JGI-PGF)"/>
            <person name="Walter F."/>
            <person name="Albersmeier A."/>
            <person name="Kalinowski J."/>
            <person name="Ruckert C."/>
        </authorList>
    </citation>
    <scope>NUCLEOTIDE SEQUENCE [LARGE SCALE GENOMIC DNA]</scope>
    <source>
        <strain evidence="5 6">NBRC 110095</strain>
    </source>
</reference>
<evidence type="ECO:0000259" key="3">
    <source>
        <dbReference type="Pfam" id="PF20148"/>
    </source>
</evidence>
<name>A0AA37T0M6_9GAMM</name>
<dbReference type="NCBIfam" id="TIGR01643">
    <property type="entry name" value="YD_repeat_2x"/>
    <property type="match status" value="6"/>
</dbReference>
<feature type="compositionally biased region" description="Polar residues" evidence="2">
    <location>
        <begin position="361"/>
        <end position="370"/>
    </location>
</feature>
<dbReference type="InterPro" id="IPR056823">
    <property type="entry name" value="TEN-like_YD-shell"/>
</dbReference>
<dbReference type="NCBIfam" id="TIGR03696">
    <property type="entry name" value="Rhs_assc_core"/>
    <property type="match status" value="1"/>
</dbReference>
<dbReference type="PRINTS" id="PR00394">
    <property type="entry name" value="RHSPROTEIN"/>
</dbReference>
<evidence type="ECO:0000313" key="5">
    <source>
        <dbReference type="EMBL" id="GLS24600.1"/>
    </source>
</evidence>